<dbReference type="Gene3D" id="3.40.50.2020">
    <property type="match status" value="2"/>
</dbReference>
<evidence type="ECO:0000256" key="3">
    <source>
        <dbReference type="ARBA" id="ARBA00022727"/>
    </source>
</evidence>
<dbReference type="PANTHER" id="PTHR10210:SF32">
    <property type="entry name" value="RIBOSE-PHOSPHATE PYROPHOSPHOKINASE 2"/>
    <property type="match status" value="1"/>
</dbReference>
<dbReference type="SUPFAM" id="SSF53271">
    <property type="entry name" value="PRTase-like"/>
    <property type="match status" value="2"/>
</dbReference>
<sequence>MTKAPDMILFGLETSRTFAEAVASHLGRSLAAHEERDFEYGEHKTRPLVEVGGRDVFVIQNLNGDPAQSANDKLVRLLFFIGALKDAGATRVTAVSPYLAFSRKDRRTKPRDPVNSRYVAALFEAMRTDCIVTCEAHNVSAFENAFRSCRPEHVPTPDLFVEDLASRLGNGPVAVVSPDAGGAKRAELFRTRLERRLGRAAGKAILDKHRSMGVVSGTLFAGDVAGRTAIIVDDLISSGTTIVRATHACRNAGAERVIAVAAHGVFTGGAPALFGAEGPDEVVVTDTIPPAGLPEQARAKLRLVSAASLIGNVIARLHAGEPVSDLLPYD</sequence>
<dbReference type="InterPro" id="IPR000836">
    <property type="entry name" value="PRTase_dom"/>
</dbReference>
<evidence type="ECO:0000256" key="6">
    <source>
        <dbReference type="ARBA" id="ARBA00022840"/>
    </source>
</evidence>
<feature type="domain" description="Ribose-phosphate pyrophosphokinase N-terminal" evidence="8">
    <location>
        <begin position="7"/>
        <end position="126"/>
    </location>
</feature>
<comment type="catalytic activity">
    <reaction evidence="7">
        <text>D-ribose 5-phosphate + ATP = 5-phospho-alpha-D-ribose 1-diphosphate + AMP + H(+)</text>
        <dbReference type="Rhea" id="RHEA:15609"/>
        <dbReference type="ChEBI" id="CHEBI:15378"/>
        <dbReference type="ChEBI" id="CHEBI:30616"/>
        <dbReference type="ChEBI" id="CHEBI:58017"/>
        <dbReference type="ChEBI" id="CHEBI:78346"/>
        <dbReference type="ChEBI" id="CHEBI:456215"/>
        <dbReference type="EC" id="2.7.6.1"/>
    </reaction>
</comment>
<comment type="caution">
    <text evidence="9">The sequence shown here is derived from an EMBL/GenBank/DDBJ whole genome shotgun (WGS) entry which is preliminary data.</text>
</comment>
<dbReference type="NCBIfam" id="TIGR01251">
    <property type="entry name" value="ribP_PPkin"/>
    <property type="match status" value="1"/>
</dbReference>
<keyword evidence="2 9" id="KW-0808">Transferase</keyword>
<evidence type="ECO:0000259" key="8">
    <source>
        <dbReference type="Pfam" id="PF13793"/>
    </source>
</evidence>
<name>A0ABU9Y158_9SPHN</name>
<evidence type="ECO:0000313" key="10">
    <source>
        <dbReference type="Proteomes" id="UP001419910"/>
    </source>
</evidence>
<gene>
    <name evidence="9" type="primary">prs</name>
    <name evidence="9" type="ORF">ABC974_07905</name>
</gene>
<keyword evidence="5" id="KW-0418">Kinase</keyword>
<proteinExistence type="predicted"/>
<dbReference type="InterPro" id="IPR029057">
    <property type="entry name" value="PRTase-like"/>
</dbReference>
<evidence type="ECO:0000256" key="2">
    <source>
        <dbReference type="ARBA" id="ARBA00022679"/>
    </source>
</evidence>
<dbReference type="SMART" id="SM01400">
    <property type="entry name" value="Pribosyltran_N"/>
    <property type="match status" value="1"/>
</dbReference>
<dbReference type="InterPro" id="IPR029099">
    <property type="entry name" value="Pribosyltran_N"/>
</dbReference>
<dbReference type="EC" id="2.7.6.1" evidence="1"/>
<evidence type="ECO:0000256" key="4">
    <source>
        <dbReference type="ARBA" id="ARBA00022741"/>
    </source>
</evidence>
<organism evidence="9 10">
    <name type="scientific">Sphingomonas oligophenolica</name>
    <dbReference type="NCBI Taxonomy" id="301154"/>
    <lineage>
        <taxon>Bacteria</taxon>
        <taxon>Pseudomonadati</taxon>
        <taxon>Pseudomonadota</taxon>
        <taxon>Alphaproteobacteria</taxon>
        <taxon>Sphingomonadales</taxon>
        <taxon>Sphingomonadaceae</taxon>
        <taxon>Sphingomonas</taxon>
    </lineage>
</organism>
<dbReference type="EMBL" id="JBDIME010000004">
    <property type="protein sequence ID" value="MEN2789544.1"/>
    <property type="molecule type" value="Genomic_DNA"/>
</dbReference>
<keyword evidence="3" id="KW-0545">Nucleotide biosynthesis</keyword>
<accession>A0ABU9Y158</accession>
<evidence type="ECO:0000256" key="7">
    <source>
        <dbReference type="ARBA" id="ARBA00049535"/>
    </source>
</evidence>
<keyword evidence="4" id="KW-0547">Nucleotide-binding</keyword>
<dbReference type="PANTHER" id="PTHR10210">
    <property type="entry name" value="RIBOSE-PHOSPHATE DIPHOSPHOKINASE FAMILY MEMBER"/>
    <property type="match status" value="1"/>
</dbReference>
<protein>
    <recommendedName>
        <fullName evidence="1">ribose-phosphate diphosphokinase</fullName>
        <ecNumber evidence="1">2.7.6.1</ecNumber>
    </recommendedName>
</protein>
<dbReference type="Pfam" id="PF14572">
    <property type="entry name" value="Pribosyl_synth"/>
    <property type="match status" value="1"/>
</dbReference>
<dbReference type="Pfam" id="PF13793">
    <property type="entry name" value="Pribosyltran_N"/>
    <property type="match status" value="1"/>
</dbReference>
<dbReference type="Proteomes" id="UP001419910">
    <property type="component" value="Unassembled WGS sequence"/>
</dbReference>
<dbReference type="GO" id="GO:0004749">
    <property type="term" value="F:ribose phosphate diphosphokinase activity"/>
    <property type="evidence" value="ECO:0007669"/>
    <property type="project" value="UniProtKB-EC"/>
</dbReference>
<evidence type="ECO:0000313" key="9">
    <source>
        <dbReference type="EMBL" id="MEN2789544.1"/>
    </source>
</evidence>
<reference evidence="9 10" key="1">
    <citation type="submission" date="2024-05" db="EMBL/GenBank/DDBJ databases">
        <authorList>
            <person name="Liu Q."/>
            <person name="Xin Y.-H."/>
        </authorList>
    </citation>
    <scope>NUCLEOTIDE SEQUENCE [LARGE SCALE GENOMIC DNA]</scope>
    <source>
        <strain evidence="9 10">CGMCC 1.10181</strain>
    </source>
</reference>
<evidence type="ECO:0000256" key="5">
    <source>
        <dbReference type="ARBA" id="ARBA00022777"/>
    </source>
</evidence>
<dbReference type="InterPro" id="IPR005946">
    <property type="entry name" value="Rib-P_diPkinase"/>
</dbReference>
<dbReference type="RefSeq" id="WP_343887157.1">
    <property type="nucleotide sequence ID" value="NZ_BAAAEH010000002.1"/>
</dbReference>
<evidence type="ECO:0000256" key="1">
    <source>
        <dbReference type="ARBA" id="ARBA00013247"/>
    </source>
</evidence>
<keyword evidence="6" id="KW-0067">ATP-binding</keyword>
<dbReference type="CDD" id="cd06223">
    <property type="entry name" value="PRTases_typeI"/>
    <property type="match status" value="1"/>
</dbReference>
<keyword evidence="10" id="KW-1185">Reference proteome</keyword>